<keyword evidence="3" id="KW-1185">Reference proteome</keyword>
<protein>
    <submittedName>
        <fullName evidence="2">Uncharacterized protein</fullName>
    </submittedName>
</protein>
<evidence type="ECO:0000256" key="1">
    <source>
        <dbReference type="SAM" id="MobiDB-lite"/>
    </source>
</evidence>
<feature type="compositionally biased region" description="Low complexity" evidence="1">
    <location>
        <begin position="509"/>
        <end position="520"/>
    </location>
</feature>
<evidence type="ECO:0000313" key="2">
    <source>
        <dbReference type="EMBL" id="KAH7124074.1"/>
    </source>
</evidence>
<dbReference type="OrthoDB" id="3786440at2759"/>
<evidence type="ECO:0000313" key="3">
    <source>
        <dbReference type="Proteomes" id="UP000700596"/>
    </source>
</evidence>
<dbReference type="EMBL" id="JAGMWT010000008">
    <property type="protein sequence ID" value="KAH7124074.1"/>
    <property type="molecule type" value="Genomic_DNA"/>
</dbReference>
<organism evidence="2 3">
    <name type="scientific">Dendryphion nanum</name>
    <dbReference type="NCBI Taxonomy" id="256645"/>
    <lineage>
        <taxon>Eukaryota</taxon>
        <taxon>Fungi</taxon>
        <taxon>Dikarya</taxon>
        <taxon>Ascomycota</taxon>
        <taxon>Pezizomycotina</taxon>
        <taxon>Dothideomycetes</taxon>
        <taxon>Pleosporomycetidae</taxon>
        <taxon>Pleosporales</taxon>
        <taxon>Torulaceae</taxon>
        <taxon>Dendryphion</taxon>
    </lineage>
</organism>
<dbReference type="AlphaFoldDB" id="A0A9P9DQR6"/>
<dbReference type="Proteomes" id="UP000700596">
    <property type="component" value="Unassembled WGS sequence"/>
</dbReference>
<comment type="caution">
    <text evidence="2">The sequence shown here is derived from an EMBL/GenBank/DDBJ whole genome shotgun (WGS) entry which is preliminary data.</text>
</comment>
<feature type="region of interest" description="Disordered" evidence="1">
    <location>
        <begin position="491"/>
        <end position="547"/>
    </location>
</feature>
<proteinExistence type="predicted"/>
<reference evidence="2" key="1">
    <citation type="journal article" date="2021" name="Nat. Commun.">
        <title>Genetic determinants of endophytism in the Arabidopsis root mycobiome.</title>
        <authorList>
            <person name="Mesny F."/>
            <person name="Miyauchi S."/>
            <person name="Thiergart T."/>
            <person name="Pickel B."/>
            <person name="Atanasova L."/>
            <person name="Karlsson M."/>
            <person name="Huettel B."/>
            <person name="Barry K.W."/>
            <person name="Haridas S."/>
            <person name="Chen C."/>
            <person name="Bauer D."/>
            <person name="Andreopoulos W."/>
            <person name="Pangilinan J."/>
            <person name="LaButti K."/>
            <person name="Riley R."/>
            <person name="Lipzen A."/>
            <person name="Clum A."/>
            <person name="Drula E."/>
            <person name="Henrissat B."/>
            <person name="Kohler A."/>
            <person name="Grigoriev I.V."/>
            <person name="Martin F.M."/>
            <person name="Hacquard S."/>
        </authorList>
    </citation>
    <scope>NUCLEOTIDE SEQUENCE</scope>
    <source>
        <strain evidence="2">MPI-CAGE-CH-0243</strain>
    </source>
</reference>
<name>A0A9P9DQR6_9PLEO</name>
<feature type="region of interest" description="Disordered" evidence="1">
    <location>
        <begin position="157"/>
        <end position="208"/>
    </location>
</feature>
<accession>A0A9P9DQR6</accession>
<gene>
    <name evidence="2" type="ORF">B0J11DRAFT_507106</name>
</gene>
<sequence>MQFVERKVVAEELVGCSVLPSQRAHLHTALRRKRYMCILALLSLFEDEESSNATIVAEILASSKSTEPVRDMPAEHVEQASGPTAYKKRPIPVNVIADFQAMSISDGPLTHSPNISMTPPSTPRIIITLPDDEGNPCTVRRQSGVTIAPLERPRLPRKAATAPPGTFRTLPLTPHPPRRAISARMGRPGQRCASSVRGTKPVSAGYPRISQYGTSESRSIINRRKSTKKWTGGVGLKVKTNAWKMLPPPLLKKYELISNELRNNKRTSFSAKARVKETLKNKKLVRLNTNIVDFQARGLPDTPMLVVSTPQEMYGRPGSSDPRPSLLPYGSGLERRLALRPASGHGVKHFSLPLSPHIQRRDSVIRSNSLQNSKSLGVSRQNVYLPGPIHLAHGASAYSSRSLSFAITQSGSNFNHNDSLQHTDLAVLDEIAEYFEGFGLMQAATEDELDRFWEHEPDIIEADTEAVFETATKPSLSPQSPDWKARIRLGLDEAPPSPTKPIRLGFPRSLSSNVALSPSSGMTRQDEKDSKAAASPSPPSIRGGRQRLRHFLRSARSTR</sequence>